<evidence type="ECO:0000313" key="3">
    <source>
        <dbReference type="Proteomes" id="UP000186914"/>
    </source>
</evidence>
<feature type="domain" description="DUF7344" evidence="1">
    <location>
        <begin position="212"/>
        <end position="287"/>
    </location>
</feature>
<dbReference type="RefSeq" id="WP_076429682.1">
    <property type="nucleotide sequence ID" value="NZ_FTNO01000001.1"/>
</dbReference>
<gene>
    <name evidence="2" type="ORF">SAMN05421858_1732</name>
</gene>
<dbReference type="Pfam" id="PF24035">
    <property type="entry name" value="DUF7344"/>
    <property type="match status" value="1"/>
</dbReference>
<reference evidence="3" key="1">
    <citation type="submission" date="2017-01" db="EMBL/GenBank/DDBJ databases">
        <authorList>
            <person name="Varghese N."/>
            <person name="Submissions S."/>
        </authorList>
    </citation>
    <scope>NUCLEOTIDE SEQUENCE [LARGE SCALE GENOMIC DNA]</scope>
    <source>
        <strain evidence="3">CGMCC 1.7737</strain>
    </source>
</reference>
<dbReference type="AlphaFoldDB" id="A0A1N6YVS5"/>
<dbReference type="Gene3D" id="1.10.10.10">
    <property type="entry name" value="Winged helix-like DNA-binding domain superfamily/Winged helix DNA-binding domain"/>
    <property type="match status" value="1"/>
</dbReference>
<evidence type="ECO:0000259" key="1">
    <source>
        <dbReference type="Pfam" id="PF24035"/>
    </source>
</evidence>
<dbReference type="OrthoDB" id="248201at2157"/>
<organism evidence="2 3">
    <name type="scientific">Haladaptatus litoreus</name>
    <dbReference type="NCBI Taxonomy" id="553468"/>
    <lineage>
        <taxon>Archaea</taxon>
        <taxon>Methanobacteriati</taxon>
        <taxon>Methanobacteriota</taxon>
        <taxon>Stenosarchaea group</taxon>
        <taxon>Halobacteria</taxon>
        <taxon>Halobacteriales</taxon>
        <taxon>Haladaptataceae</taxon>
        <taxon>Haladaptatus</taxon>
    </lineage>
</organism>
<evidence type="ECO:0000313" key="2">
    <source>
        <dbReference type="EMBL" id="SIR18481.1"/>
    </source>
</evidence>
<proteinExistence type="predicted"/>
<keyword evidence="3" id="KW-1185">Reference proteome</keyword>
<dbReference type="InterPro" id="IPR055927">
    <property type="entry name" value="DUF7504"/>
</dbReference>
<accession>A0A1N6YVS5</accession>
<dbReference type="EMBL" id="FTNO01000001">
    <property type="protein sequence ID" value="SIR18481.1"/>
    <property type="molecule type" value="Genomic_DNA"/>
</dbReference>
<protein>
    <recommendedName>
        <fullName evidence="1">DUF7344 domain-containing protein</fullName>
    </recommendedName>
</protein>
<name>A0A1N6YVS5_9EURY</name>
<sequence>MTEPTFDFDVERSILVSVPALSNAVCDDGHQLFDAETESVVAVLYDRSADTFLRTWRDSVGTVPKYAQIVDVEQTIRSTATEPTSGASGTRGTVVQTVQRPDDLSGVETAIESALASATGKTTLVFDSLTSSLEHVSLAEMVPFFRQLTELLADFGATGYFYLDRCAHDRTTVATLRALTNATAELTDDGAEWSVHRRNPPTPDTPSLDVVFDVLRSKRRRETLRYLLSNRGPVDVKELATAVADFEEDDCATRNQHRRYYTTLYQLHLPKLDDAGLIDHDTANHRVSIREMADLVAPFLALAEE</sequence>
<dbReference type="InterPro" id="IPR055768">
    <property type="entry name" value="DUF7344"/>
</dbReference>
<dbReference type="Proteomes" id="UP000186914">
    <property type="component" value="Unassembled WGS sequence"/>
</dbReference>
<dbReference type="Pfam" id="PF24336">
    <property type="entry name" value="DUF7504"/>
    <property type="match status" value="1"/>
</dbReference>
<dbReference type="InterPro" id="IPR036388">
    <property type="entry name" value="WH-like_DNA-bd_sf"/>
</dbReference>